<dbReference type="PANTHER" id="PTHR48054">
    <property type="entry name" value="RECEPTOR KINASE-LIKE PROTEIN XA21"/>
    <property type="match status" value="1"/>
</dbReference>
<dbReference type="PRINTS" id="PR00019">
    <property type="entry name" value="LEURICHRPT"/>
</dbReference>
<dbReference type="Gene3D" id="3.80.10.10">
    <property type="entry name" value="Ribonuclease Inhibitor"/>
    <property type="match status" value="2"/>
</dbReference>
<dbReference type="EMBL" id="JAVXUP010000985">
    <property type="protein sequence ID" value="KAK3017682.1"/>
    <property type="molecule type" value="Genomic_DNA"/>
</dbReference>
<accession>A0AA88VZ29</accession>
<dbReference type="InterPro" id="IPR032675">
    <property type="entry name" value="LRR_dom_sf"/>
</dbReference>
<evidence type="ECO:0000313" key="1">
    <source>
        <dbReference type="EMBL" id="KAK3017682.1"/>
    </source>
</evidence>
<name>A0AA88VZ29_9ASTE</name>
<keyword evidence="2" id="KW-1185">Reference proteome</keyword>
<proteinExistence type="predicted"/>
<dbReference type="Pfam" id="PF13855">
    <property type="entry name" value="LRR_8"/>
    <property type="match status" value="1"/>
</dbReference>
<dbReference type="SUPFAM" id="SSF52058">
    <property type="entry name" value="L domain-like"/>
    <property type="match status" value="1"/>
</dbReference>
<organism evidence="1 2">
    <name type="scientific">Escallonia herrerae</name>
    <dbReference type="NCBI Taxonomy" id="1293975"/>
    <lineage>
        <taxon>Eukaryota</taxon>
        <taxon>Viridiplantae</taxon>
        <taxon>Streptophyta</taxon>
        <taxon>Embryophyta</taxon>
        <taxon>Tracheophyta</taxon>
        <taxon>Spermatophyta</taxon>
        <taxon>Magnoliopsida</taxon>
        <taxon>eudicotyledons</taxon>
        <taxon>Gunneridae</taxon>
        <taxon>Pentapetalae</taxon>
        <taxon>asterids</taxon>
        <taxon>campanulids</taxon>
        <taxon>Escalloniales</taxon>
        <taxon>Escalloniaceae</taxon>
        <taxon>Escallonia</taxon>
    </lineage>
</organism>
<reference evidence="1" key="1">
    <citation type="submission" date="2022-12" db="EMBL/GenBank/DDBJ databases">
        <title>Draft genome assemblies for two species of Escallonia (Escalloniales).</title>
        <authorList>
            <person name="Chanderbali A."/>
            <person name="Dervinis C."/>
            <person name="Anghel I."/>
            <person name="Soltis D."/>
            <person name="Soltis P."/>
            <person name="Zapata F."/>
        </authorList>
    </citation>
    <scope>NUCLEOTIDE SEQUENCE</scope>
    <source>
        <strain evidence="1">UCBG64.0493</strain>
        <tissue evidence="1">Leaf</tissue>
    </source>
</reference>
<dbReference type="InterPro" id="IPR001611">
    <property type="entry name" value="Leu-rich_rpt"/>
</dbReference>
<dbReference type="AlphaFoldDB" id="A0AA88VZ29"/>
<dbReference type="Proteomes" id="UP001188597">
    <property type="component" value="Unassembled WGS sequence"/>
</dbReference>
<comment type="caution">
    <text evidence="1">The sequence shown here is derived from an EMBL/GenBank/DDBJ whole genome shotgun (WGS) entry which is preliminary data.</text>
</comment>
<dbReference type="PROSITE" id="PS51450">
    <property type="entry name" value="LRR"/>
    <property type="match status" value="1"/>
</dbReference>
<sequence length="185" mass="20322">MEEAAKVFPVTKLQGGSLGCNYRGPLTGTFTLLGGDNHQWDEADWRSDSVKLLKSDSAHPTCPGGQCPCRQHTRIKFWSVTLTKDRSPSGNQLTGQIPPSLGSLKNLLKLTLTRNSFYLDLSYNVLSGLIPQFAGHLHNLTFLDLSNNQLSRQIPGSLCNVATLSDMSLSHKHLIGRIPFQIGHL</sequence>
<dbReference type="InterPro" id="IPR052592">
    <property type="entry name" value="LRR-RLK"/>
</dbReference>
<evidence type="ECO:0000313" key="2">
    <source>
        <dbReference type="Proteomes" id="UP001188597"/>
    </source>
</evidence>
<gene>
    <name evidence="1" type="ORF">RJ639_003999</name>
</gene>
<dbReference type="PANTHER" id="PTHR48054:SF94">
    <property type="entry name" value="LEUCINE-RICH REPEAT RECEPTOR-LIKE PROTEIN FASCIATED EAR2"/>
    <property type="match status" value="1"/>
</dbReference>
<protein>
    <submittedName>
        <fullName evidence="1">Uncharacterized protein</fullName>
    </submittedName>
</protein>